<reference evidence="2" key="1">
    <citation type="submission" date="2021-01" db="EMBL/GenBank/DDBJ databases">
        <authorList>
            <consortium name="Genoscope - CEA"/>
            <person name="William W."/>
        </authorList>
    </citation>
    <scope>NUCLEOTIDE SEQUENCE</scope>
</reference>
<comment type="caution">
    <text evidence="2">The sequence shown here is derived from an EMBL/GenBank/DDBJ whole genome shotgun (WGS) entry which is preliminary data.</text>
</comment>
<dbReference type="OrthoDB" id="309745at2759"/>
<organism evidence="2 3">
    <name type="scientific">Paramecium pentaurelia</name>
    <dbReference type="NCBI Taxonomy" id="43138"/>
    <lineage>
        <taxon>Eukaryota</taxon>
        <taxon>Sar</taxon>
        <taxon>Alveolata</taxon>
        <taxon>Ciliophora</taxon>
        <taxon>Intramacronucleata</taxon>
        <taxon>Oligohymenophorea</taxon>
        <taxon>Peniculida</taxon>
        <taxon>Parameciidae</taxon>
        <taxon>Paramecium</taxon>
    </lineage>
</organism>
<gene>
    <name evidence="2" type="ORF">PPENT_87.1.T1560024</name>
</gene>
<evidence type="ECO:0000259" key="1">
    <source>
        <dbReference type="Pfam" id="PF09458"/>
    </source>
</evidence>
<keyword evidence="3" id="KW-1185">Reference proteome</keyword>
<protein>
    <recommendedName>
        <fullName evidence="1">H-type lectin domain-containing protein</fullName>
    </recommendedName>
</protein>
<dbReference type="Proteomes" id="UP000689195">
    <property type="component" value="Unassembled WGS sequence"/>
</dbReference>
<evidence type="ECO:0000313" key="2">
    <source>
        <dbReference type="EMBL" id="CAD8209766.1"/>
    </source>
</evidence>
<dbReference type="GO" id="GO:0007155">
    <property type="term" value="P:cell adhesion"/>
    <property type="evidence" value="ECO:0007669"/>
    <property type="project" value="InterPro"/>
</dbReference>
<dbReference type="AlphaFoldDB" id="A0A8S1Y5V8"/>
<dbReference type="EMBL" id="CAJJDO010000156">
    <property type="protein sequence ID" value="CAD8209766.1"/>
    <property type="molecule type" value="Genomic_DNA"/>
</dbReference>
<dbReference type="GO" id="GO:0030246">
    <property type="term" value="F:carbohydrate binding"/>
    <property type="evidence" value="ECO:0007669"/>
    <property type="project" value="InterPro"/>
</dbReference>
<feature type="domain" description="H-type lectin" evidence="1">
    <location>
        <begin position="54"/>
        <end position="118"/>
    </location>
</feature>
<evidence type="ECO:0000313" key="3">
    <source>
        <dbReference type="Proteomes" id="UP000689195"/>
    </source>
</evidence>
<dbReference type="Pfam" id="PF09458">
    <property type="entry name" value="H_lectin"/>
    <property type="match status" value="1"/>
</dbReference>
<proteinExistence type="predicted"/>
<name>A0A8S1Y5V8_9CILI</name>
<accession>A0A8S1Y5V8</accession>
<dbReference type="InterPro" id="IPR019019">
    <property type="entry name" value="H-type_lectin_domain"/>
</dbReference>
<sequence length="433" mass="49724">MNKEKYNQAFKIQMSPILLFILFISASSIIFSDSGQQLFDHAANFDCRNNFQTTKTIQFSGAFQNIPQVFMFQDYCDIPNAISEYQFSITSITLVDFQIVVKCPKPGLIWGIRYSWIALDDSRVQVINSFNVDPPQDKVFNHQLLNADTAIIGLTSLGYSGQLEFQLLVTQITKDTVSVGITQVAGKFVNLKQIGYQILLVASRDIIDLGLVTFKPTYTSNAINLETNKWLIQPIQGIKYNYGAQLTLNEQKTIGASTVSYSFTKWGPYDQSEFTIQNLWMSYQLIKNYALECFTLRISQKLDRSQSNRPRFFVQIMQTNQIYNTVGEYSFKVYKPIQNINFVTEINCITGKRVISKFNKCNSCSSFGKNYQFNHYCHSQINLISYFPKFAQTQSVNQEFKIIITSNNCLVKQILYNQAKTEQDIINIEFQDP</sequence>